<keyword evidence="5" id="KW-0187">Copper transport</keyword>
<dbReference type="Pfam" id="PF04145">
    <property type="entry name" value="Ctr"/>
    <property type="match status" value="1"/>
</dbReference>
<evidence type="ECO:0000256" key="5">
    <source>
        <dbReference type="RuleBase" id="RU367022"/>
    </source>
</evidence>
<keyword evidence="5" id="KW-0406">Ion transport</keyword>
<name>A0AAD2GVM9_9AGAR</name>
<comment type="similarity">
    <text evidence="5">Belongs to the copper transporter (Ctr) (TC 1.A.56) family. SLC31A subfamily.</text>
</comment>
<keyword evidence="5" id="KW-0186">Copper</keyword>
<dbReference type="Proteomes" id="UP001295794">
    <property type="component" value="Unassembled WGS sequence"/>
</dbReference>
<dbReference type="GO" id="GO:0005375">
    <property type="term" value="F:copper ion transmembrane transporter activity"/>
    <property type="evidence" value="ECO:0007669"/>
    <property type="project" value="UniProtKB-UniRule"/>
</dbReference>
<keyword evidence="2 5" id="KW-0812">Transmembrane</keyword>
<gene>
    <name evidence="7" type="ORF">MYCIT1_LOCUS2198</name>
</gene>
<dbReference type="PANTHER" id="PTHR12483:SF27">
    <property type="entry name" value="COPPER TRANSPORT PROTEIN CTR1"/>
    <property type="match status" value="1"/>
</dbReference>
<comment type="subcellular location">
    <subcellularLocation>
        <location evidence="1 5">Membrane</location>
        <topology evidence="1 5">Multi-pass membrane protein</topology>
    </subcellularLocation>
</comment>
<accession>A0AAD2GVM9</accession>
<keyword evidence="6" id="KW-0732">Signal</keyword>
<protein>
    <recommendedName>
        <fullName evidence="5">Copper transport protein</fullName>
    </recommendedName>
</protein>
<dbReference type="GO" id="GO:0005886">
    <property type="term" value="C:plasma membrane"/>
    <property type="evidence" value="ECO:0007669"/>
    <property type="project" value="TreeGrafter"/>
</dbReference>
<evidence type="ECO:0000256" key="3">
    <source>
        <dbReference type="ARBA" id="ARBA00022989"/>
    </source>
</evidence>
<evidence type="ECO:0000256" key="6">
    <source>
        <dbReference type="SAM" id="SignalP"/>
    </source>
</evidence>
<evidence type="ECO:0000256" key="1">
    <source>
        <dbReference type="ARBA" id="ARBA00004141"/>
    </source>
</evidence>
<keyword evidence="3 5" id="KW-1133">Transmembrane helix</keyword>
<evidence type="ECO:0000256" key="2">
    <source>
        <dbReference type="ARBA" id="ARBA00022692"/>
    </source>
</evidence>
<evidence type="ECO:0000256" key="4">
    <source>
        <dbReference type="ARBA" id="ARBA00023136"/>
    </source>
</evidence>
<proteinExistence type="inferred from homology"/>
<feature type="signal peptide" evidence="6">
    <location>
        <begin position="1"/>
        <end position="21"/>
    </location>
</feature>
<dbReference type="AlphaFoldDB" id="A0AAD2GVM9"/>
<feature type="transmembrane region" description="Helical" evidence="5">
    <location>
        <begin position="153"/>
        <end position="178"/>
    </location>
</feature>
<organism evidence="7 8">
    <name type="scientific">Mycena citricolor</name>
    <dbReference type="NCBI Taxonomy" id="2018698"/>
    <lineage>
        <taxon>Eukaryota</taxon>
        <taxon>Fungi</taxon>
        <taxon>Dikarya</taxon>
        <taxon>Basidiomycota</taxon>
        <taxon>Agaricomycotina</taxon>
        <taxon>Agaricomycetes</taxon>
        <taxon>Agaricomycetidae</taxon>
        <taxon>Agaricales</taxon>
        <taxon>Marasmiineae</taxon>
        <taxon>Mycenaceae</taxon>
        <taxon>Mycena</taxon>
    </lineage>
</organism>
<dbReference type="InterPro" id="IPR007274">
    <property type="entry name" value="Cop_transporter"/>
</dbReference>
<feature type="transmembrane region" description="Helical" evidence="5">
    <location>
        <begin position="67"/>
        <end position="88"/>
    </location>
</feature>
<keyword evidence="8" id="KW-1185">Reference proteome</keyword>
<keyword evidence="5" id="KW-0813">Transport</keyword>
<reference evidence="7" key="1">
    <citation type="submission" date="2023-11" db="EMBL/GenBank/DDBJ databases">
        <authorList>
            <person name="De Vega J J."/>
            <person name="De Vega J J."/>
        </authorList>
    </citation>
    <scope>NUCLEOTIDE SEQUENCE</scope>
</reference>
<dbReference type="EMBL" id="CAVNYO010000031">
    <property type="protein sequence ID" value="CAK5263027.1"/>
    <property type="molecule type" value="Genomic_DNA"/>
</dbReference>
<evidence type="ECO:0000313" key="7">
    <source>
        <dbReference type="EMBL" id="CAK5263027.1"/>
    </source>
</evidence>
<feature type="chain" id="PRO_5041963239" description="Copper transport protein" evidence="6">
    <location>
        <begin position="22"/>
        <end position="199"/>
    </location>
</feature>
<keyword evidence="4 5" id="KW-0472">Membrane</keyword>
<dbReference type="PANTHER" id="PTHR12483">
    <property type="entry name" value="SOLUTE CARRIER FAMILY 31 COPPER TRANSPORTERS"/>
    <property type="match status" value="1"/>
</dbReference>
<sequence length="199" mass="21173">MPYTSLLFTCALFALFAAAHGSSVNGMDMSMDNGITLANGTGMGTLHFTPISDNIWFPGWAPQSSGALFGACFGLFLLAIVERFISAVRGMYEGLWRREGIRMMIEQEKAAAEKRGQSQIKPKKTGLAAMVARAPPFVPAHDLTRGLMQAVQALIGFLFMLTVMSYSVSYLLAIVVGLGVGEAIFGRYAGGALAGAGHL</sequence>
<comment type="caution">
    <text evidence="7">The sequence shown here is derived from an EMBL/GenBank/DDBJ whole genome shotgun (WGS) entry which is preliminary data.</text>
</comment>
<evidence type="ECO:0000313" key="8">
    <source>
        <dbReference type="Proteomes" id="UP001295794"/>
    </source>
</evidence>